<reference evidence="1" key="1">
    <citation type="journal article" date="2021" name="Open Biol.">
        <title>Shared evolutionary footprints suggest mitochondrial oxidative damage underlies multiple complex I losses in fungi.</title>
        <authorList>
            <person name="Schikora-Tamarit M.A."/>
            <person name="Marcet-Houben M."/>
            <person name="Nosek J."/>
            <person name="Gabaldon T."/>
        </authorList>
    </citation>
    <scope>NUCLEOTIDE SEQUENCE</scope>
    <source>
        <strain evidence="1">CBS2887</strain>
    </source>
</reference>
<evidence type="ECO:0000313" key="1">
    <source>
        <dbReference type="EMBL" id="KAH3686997.1"/>
    </source>
</evidence>
<sequence>MIIQTDSEIKDLKFEMYCGHSLSSTTLNILSSKPTHFPFNSQHFQVLDIIETLLRSTAIQIMQQPNIREMTAYHCSQFKILTKEDNT</sequence>
<accession>A0A9P8QCG2</accession>
<keyword evidence="2" id="KW-1185">Reference proteome</keyword>
<proteinExistence type="predicted"/>
<dbReference type="Proteomes" id="UP000774326">
    <property type="component" value="Unassembled WGS sequence"/>
</dbReference>
<protein>
    <submittedName>
        <fullName evidence="1">Uncharacterized protein</fullName>
    </submittedName>
</protein>
<organism evidence="1 2">
    <name type="scientific">Wickerhamomyces pijperi</name>
    <name type="common">Yeast</name>
    <name type="synonym">Pichia pijperi</name>
    <dbReference type="NCBI Taxonomy" id="599730"/>
    <lineage>
        <taxon>Eukaryota</taxon>
        <taxon>Fungi</taxon>
        <taxon>Dikarya</taxon>
        <taxon>Ascomycota</taxon>
        <taxon>Saccharomycotina</taxon>
        <taxon>Saccharomycetes</taxon>
        <taxon>Phaffomycetales</taxon>
        <taxon>Wickerhamomycetaceae</taxon>
        <taxon>Wickerhamomyces</taxon>
    </lineage>
</organism>
<dbReference type="EMBL" id="JAEUBG010001046">
    <property type="protein sequence ID" value="KAH3686997.1"/>
    <property type="molecule type" value="Genomic_DNA"/>
</dbReference>
<comment type="caution">
    <text evidence="1">The sequence shown here is derived from an EMBL/GenBank/DDBJ whole genome shotgun (WGS) entry which is preliminary data.</text>
</comment>
<name>A0A9P8QCG2_WICPI</name>
<reference evidence="1" key="2">
    <citation type="submission" date="2021-01" db="EMBL/GenBank/DDBJ databases">
        <authorList>
            <person name="Schikora-Tamarit M.A."/>
        </authorList>
    </citation>
    <scope>NUCLEOTIDE SEQUENCE</scope>
    <source>
        <strain evidence="1">CBS2887</strain>
    </source>
</reference>
<gene>
    <name evidence="1" type="ORF">WICPIJ_002022</name>
</gene>
<evidence type="ECO:0000313" key="2">
    <source>
        <dbReference type="Proteomes" id="UP000774326"/>
    </source>
</evidence>
<dbReference type="AlphaFoldDB" id="A0A9P8QCG2"/>